<dbReference type="GO" id="GO:0055088">
    <property type="term" value="P:lipid homeostasis"/>
    <property type="evidence" value="ECO:0007669"/>
    <property type="project" value="TreeGrafter"/>
</dbReference>
<accession>A0A7S3QUZ2</accession>
<protein>
    <recommendedName>
        <fullName evidence="2">ABC1 atypical kinase-like domain-containing protein</fullName>
    </recommendedName>
</protein>
<gene>
    <name evidence="3" type="ORF">DTER00134_LOCUS8751</name>
</gene>
<dbReference type="InterPro" id="IPR011009">
    <property type="entry name" value="Kinase-like_dom_sf"/>
</dbReference>
<dbReference type="CDD" id="cd13969">
    <property type="entry name" value="ADCK1-like"/>
    <property type="match status" value="1"/>
</dbReference>
<dbReference type="GO" id="GO:0005743">
    <property type="term" value="C:mitochondrial inner membrane"/>
    <property type="evidence" value="ECO:0007669"/>
    <property type="project" value="TreeGrafter"/>
</dbReference>
<dbReference type="Pfam" id="PF03109">
    <property type="entry name" value="ABC1"/>
    <property type="match status" value="1"/>
</dbReference>
<name>A0A7S3QUZ2_DUNTE</name>
<dbReference type="GO" id="GO:0007005">
    <property type="term" value="P:mitochondrion organization"/>
    <property type="evidence" value="ECO:0007669"/>
    <property type="project" value="TreeGrafter"/>
</dbReference>
<dbReference type="EMBL" id="HBIP01015012">
    <property type="protein sequence ID" value="CAE0493678.1"/>
    <property type="molecule type" value="Transcribed_RNA"/>
</dbReference>
<evidence type="ECO:0000256" key="1">
    <source>
        <dbReference type="ARBA" id="ARBA00009670"/>
    </source>
</evidence>
<dbReference type="SUPFAM" id="SSF56112">
    <property type="entry name" value="Protein kinase-like (PK-like)"/>
    <property type="match status" value="1"/>
</dbReference>
<dbReference type="AlphaFoldDB" id="A0A7S3QUZ2"/>
<dbReference type="InterPro" id="IPR004147">
    <property type="entry name" value="ABC1_dom"/>
</dbReference>
<proteinExistence type="inferred from homology"/>
<comment type="similarity">
    <text evidence="1">Belongs to the protein kinase superfamily. ADCK protein kinase family.</text>
</comment>
<dbReference type="InterPro" id="IPR051130">
    <property type="entry name" value="Mito_struct-func_regulator"/>
</dbReference>
<sequence>MNRALYLLRLNRPASLSQHGVTMLRAFCAKSEPEVITFTRPQLYRYLALGTAGVVGVSAYSAESDHLRLAWNIPTRLIRDCACAVAMILDYKKCLSSKLEGEERQKELSACHERGAERLLQLCFANGGVYTKLGQHIGQLDHLLPEEYVLTMRNNLLDRCPISSYKEVSKIVQKDLGDTPDKIFKRFEHHPIASASLAQVHVAEDHAGNKLAVKVQHEGLRESADADIATIQALVTIAKYLFPTFDYQWLVDEIKLNLPRELDFLHEAQNAERCRANFASKRSKLRGRVHVPEIYLDRSSHRVLTMEFVQGESVLDLAALQRVGINPAELSRTISKAFTEMIFLFGDVHCDPHAANLLVRKKDGKPELVLLDHGLYRRIDDKFRLEYAKLWQALIYGDAVAIKQHAEAMNAGDMYPLFVSMLTQRPWEQVVNESSPDRMYVKESEEHRKRVQAYAMEHAVDISTMLTRVPRPLLLLLKTNDCLRSVDCCLGQPVNNIVITARECTRAIAEERLEHASATGVRRLITQALVAVEVMRVEVRMALLRLMAWTPSWTIARQKEEQQPNLAGAPLATGGSL</sequence>
<dbReference type="PANTHER" id="PTHR43173:SF19">
    <property type="entry name" value="AARF DOMAIN-CONTAINING PROTEIN KINASE 1"/>
    <property type="match status" value="1"/>
</dbReference>
<dbReference type="InterPro" id="IPR045307">
    <property type="entry name" value="ADCK1_dom"/>
</dbReference>
<organism evidence="3">
    <name type="scientific">Dunaliella tertiolecta</name>
    <name type="common">Green alga</name>
    <dbReference type="NCBI Taxonomy" id="3047"/>
    <lineage>
        <taxon>Eukaryota</taxon>
        <taxon>Viridiplantae</taxon>
        <taxon>Chlorophyta</taxon>
        <taxon>core chlorophytes</taxon>
        <taxon>Chlorophyceae</taxon>
        <taxon>CS clade</taxon>
        <taxon>Chlamydomonadales</taxon>
        <taxon>Dunaliellaceae</taxon>
        <taxon>Dunaliella</taxon>
    </lineage>
</organism>
<evidence type="ECO:0000259" key="2">
    <source>
        <dbReference type="Pfam" id="PF03109"/>
    </source>
</evidence>
<dbReference type="PANTHER" id="PTHR43173">
    <property type="entry name" value="ABC1 FAMILY PROTEIN"/>
    <property type="match status" value="1"/>
</dbReference>
<feature type="domain" description="ABC1 atypical kinase-like" evidence="2">
    <location>
        <begin position="156"/>
        <end position="405"/>
    </location>
</feature>
<evidence type="ECO:0000313" key="3">
    <source>
        <dbReference type="EMBL" id="CAE0493678.1"/>
    </source>
</evidence>
<reference evidence="3" key="1">
    <citation type="submission" date="2021-01" db="EMBL/GenBank/DDBJ databases">
        <authorList>
            <person name="Corre E."/>
            <person name="Pelletier E."/>
            <person name="Niang G."/>
            <person name="Scheremetjew M."/>
            <person name="Finn R."/>
            <person name="Kale V."/>
            <person name="Holt S."/>
            <person name="Cochrane G."/>
            <person name="Meng A."/>
            <person name="Brown T."/>
            <person name="Cohen L."/>
        </authorList>
    </citation>
    <scope>NUCLEOTIDE SEQUENCE</scope>
    <source>
        <strain evidence="3">CCMP1320</strain>
    </source>
</reference>